<proteinExistence type="predicted"/>
<dbReference type="PANTHER" id="PTHR44757">
    <property type="entry name" value="DIGUANYLATE CYCLASE DGCP"/>
    <property type="match status" value="1"/>
</dbReference>
<dbReference type="EMBL" id="JAAAUB010000014">
    <property type="protein sequence ID" value="NMH17256.1"/>
    <property type="molecule type" value="Genomic_DNA"/>
</dbReference>
<dbReference type="PROSITE" id="PS50883">
    <property type="entry name" value="EAL"/>
    <property type="match status" value="1"/>
</dbReference>
<name>A0ABX1QMU7_9PROT</name>
<protein>
    <submittedName>
        <fullName evidence="2">EAL domain-containing protein</fullName>
    </submittedName>
</protein>
<keyword evidence="3" id="KW-1185">Reference proteome</keyword>
<gene>
    <name evidence="2" type="ORF">GV368_09135</name>
</gene>
<dbReference type="CDD" id="cd01948">
    <property type="entry name" value="EAL"/>
    <property type="match status" value="1"/>
</dbReference>
<dbReference type="SUPFAM" id="SSF55785">
    <property type="entry name" value="PYP-like sensor domain (PAS domain)"/>
    <property type="match status" value="1"/>
</dbReference>
<dbReference type="Gene3D" id="3.20.20.450">
    <property type="entry name" value="EAL domain"/>
    <property type="match status" value="1"/>
</dbReference>
<dbReference type="InterPro" id="IPR035965">
    <property type="entry name" value="PAS-like_dom_sf"/>
</dbReference>
<evidence type="ECO:0000313" key="2">
    <source>
        <dbReference type="EMBL" id="NMH17256.1"/>
    </source>
</evidence>
<comment type="caution">
    <text evidence="2">The sequence shown here is derived from an EMBL/GenBank/DDBJ whole genome shotgun (WGS) entry which is preliminary data.</text>
</comment>
<dbReference type="RefSeq" id="WP_169116310.1">
    <property type="nucleotide sequence ID" value="NZ_JAAAUB010000014.1"/>
</dbReference>
<reference evidence="2 3" key="1">
    <citation type="journal article" date="2020" name="Curr. Microbiol.">
        <title>Tepidiphilus baoligensis sp. nov., a Novel Bacterium of the Family Hydrogenophilaceae Isolated from an Oil Reservoir.</title>
        <authorList>
            <person name="Zhang X."/>
            <person name="Wang G."/>
            <person name="Ma X."/>
            <person name="Yu J."/>
            <person name="You J."/>
            <person name="Xue Y."/>
            <person name="Ma Y."/>
        </authorList>
    </citation>
    <scope>NUCLEOTIDE SEQUENCE [LARGE SCALE GENOMIC DNA]</scope>
    <source>
        <strain evidence="2 3">B18-69</strain>
    </source>
</reference>
<dbReference type="PANTHER" id="PTHR44757:SF2">
    <property type="entry name" value="BIOFILM ARCHITECTURE MAINTENANCE PROTEIN MBAA"/>
    <property type="match status" value="1"/>
</dbReference>
<sequence length="493" mass="53477">MGIQPPPAEPFRPDFSEGAETGLYLALLELIDEGLILTSDETILEANTAACRLLERDYRDLIRQPLATLFPSDKEFLQARARWFIQGQSRGSIRIALPGGRSRLFRFIAAARLRPGLHAILFSPDLIGEVYRDVAHTDAFWPRLAAAVPQPVVVLDDAGRIAALNDAARPFFPSERREWLLQPLTHFAAVSWPEEGEAPLARIEGLGEAPVRARVLEGPQLGWRVLVFERLPRFAPATISPARSAPSLDPLAVALRESPAESFALQLEPLVDLQQRRLAGAHARLVWNHPATAGLAPERLTELARRAQAVPQLTRYALARLPKLAARIPGRLTLTLAAEALRDPEFPPAVEAALAAGIRPEALEFALDLPACAALDTEAAATLLALSRRGIRWIAAGLDEAALPLEQLARLPWSGVMLPAAWVAGLGRDERLEALVGGTVSLAQAMHLEVRAQGVATAGQRDFLTALGVRLQQGPWFGPAVTSGEPLHVKGMD</sequence>
<organism evidence="2 3">
    <name type="scientific">Tepidiphilus baoligensis</name>
    <dbReference type="NCBI Taxonomy" id="2698687"/>
    <lineage>
        <taxon>Bacteria</taxon>
        <taxon>Pseudomonadati</taxon>
        <taxon>Pseudomonadota</taxon>
        <taxon>Hydrogenophilia</taxon>
        <taxon>Hydrogenophilales</taxon>
        <taxon>Hydrogenophilaceae</taxon>
        <taxon>Tepidiphilus</taxon>
    </lineage>
</organism>
<dbReference type="Pfam" id="PF00989">
    <property type="entry name" value="PAS"/>
    <property type="match status" value="1"/>
</dbReference>
<dbReference type="Pfam" id="PF00563">
    <property type="entry name" value="EAL"/>
    <property type="match status" value="1"/>
</dbReference>
<dbReference type="InterPro" id="IPR001633">
    <property type="entry name" value="EAL_dom"/>
</dbReference>
<dbReference type="SUPFAM" id="SSF141868">
    <property type="entry name" value="EAL domain-like"/>
    <property type="match status" value="1"/>
</dbReference>
<dbReference type="InterPro" id="IPR035919">
    <property type="entry name" value="EAL_sf"/>
</dbReference>
<dbReference type="InterPro" id="IPR013767">
    <property type="entry name" value="PAS_fold"/>
</dbReference>
<dbReference type="CDD" id="cd00130">
    <property type="entry name" value="PAS"/>
    <property type="match status" value="1"/>
</dbReference>
<dbReference type="InterPro" id="IPR052155">
    <property type="entry name" value="Biofilm_reg_signaling"/>
</dbReference>
<dbReference type="SMART" id="SM00052">
    <property type="entry name" value="EAL"/>
    <property type="match status" value="1"/>
</dbReference>
<evidence type="ECO:0000259" key="1">
    <source>
        <dbReference type="PROSITE" id="PS50883"/>
    </source>
</evidence>
<dbReference type="SMART" id="SM00091">
    <property type="entry name" value="PAS"/>
    <property type="match status" value="2"/>
</dbReference>
<evidence type="ECO:0000313" key="3">
    <source>
        <dbReference type="Proteomes" id="UP000669605"/>
    </source>
</evidence>
<dbReference type="Proteomes" id="UP000669605">
    <property type="component" value="Unassembled WGS sequence"/>
</dbReference>
<accession>A0ABX1QMU7</accession>
<dbReference type="InterPro" id="IPR000014">
    <property type="entry name" value="PAS"/>
</dbReference>
<dbReference type="Gene3D" id="3.30.450.20">
    <property type="entry name" value="PAS domain"/>
    <property type="match status" value="1"/>
</dbReference>
<feature type="domain" description="EAL" evidence="1">
    <location>
        <begin position="244"/>
        <end position="493"/>
    </location>
</feature>